<dbReference type="GeneID" id="31359799"/>
<dbReference type="RefSeq" id="XP_020434737.1">
    <property type="nucleotide sequence ID" value="XM_020575217.1"/>
</dbReference>
<organism evidence="2 3">
    <name type="scientific">Heterostelium pallidum (strain ATCC 26659 / Pp 5 / PN500)</name>
    <name type="common">Cellular slime mold</name>
    <name type="synonym">Polysphondylium pallidum</name>
    <dbReference type="NCBI Taxonomy" id="670386"/>
    <lineage>
        <taxon>Eukaryota</taxon>
        <taxon>Amoebozoa</taxon>
        <taxon>Evosea</taxon>
        <taxon>Eumycetozoa</taxon>
        <taxon>Dictyostelia</taxon>
        <taxon>Acytosteliales</taxon>
        <taxon>Acytosteliaceae</taxon>
        <taxon>Heterostelium</taxon>
    </lineage>
</organism>
<dbReference type="EMBL" id="ADBJ01000018">
    <property type="protein sequence ID" value="EFA82620.1"/>
    <property type="molecule type" value="Genomic_DNA"/>
</dbReference>
<accession>D3B777</accession>
<comment type="caution">
    <text evidence="2">The sequence shown here is derived from an EMBL/GenBank/DDBJ whole genome shotgun (WGS) entry which is preliminary data.</text>
</comment>
<dbReference type="AlphaFoldDB" id="D3B777"/>
<protein>
    <submittedName>
        <fullName evidence="2">Uncharacterized protein</fullName>
    </submittedName>
</protein>
<dbReference type="InterPro" id="IPR015672">
    <property type="entry name" value="GPHR/GTG"/>
</dbReference>
<keyword evidence="1" id="KW-1133">Transmembrane helix</keyword>
<reference evidence="2 3" key="1">
    <citation type="journal article" date="2011" name="Genome Res.">
        <title>Phylogeny-wide analysis of social amoeba genomes highlights ancient origins for complex intercellular communication.</title>
        <authorList>
            <person name="Heidel A.J."/>
            <person name="Lawal H.M."/>
            <person name="Felder M."/>
            <person name="Schilde C."/>
            <person name="Helps N.R."/>
            <person name="Tunggal B."/>
            <person name="Rivero F."/>
            <person name="John U."/>
            <person name="Schleicher M."/>
            <person name="Eichinger L."/>
            <person name="Platzer M."/>
            <person name="Noegel A.A."/>
            <person name="Schaap P."/>
            <person name="Gloeckner G."/>
        </authorList>
    </citation>
    <scope>NUCLEOTIDE SEQUENCE [LARGE SCALE GENOMIC DNA]</scope>
    <source>
        <strain evidence="3">ATCC 26659 / Pp 5 / PN500</strain>
    </source>
</reference>
<gene>
    <name evidence="2" type="ORF">PPL_04312</name>
</gene>
<dbReference type="Proteomes" id="UP000001396">
    <property type="component" value="Unassembled WGS sequence"/>
</dbReference>
<feature type="transmembrane region" description="Helical" evidence="1">
    <location>
        <begin position="94"/>
        <end position="116"/>
    </location>
</feature>
<keyword evidence="3" id="KW-1185">Reference proteome</keyword>
<dbReference type="InParanoid" id="D3B777"/>
<name>D3B777_HETP5</name>
<evidence type="ECO:0000256" key="1">
    <source>
        <dbReference type="SAM" id="Phobius"/>
    </source>
</evidence>
<feature type="transmembrane region" description="Helical" evidence="1">
    <location>
        <begin position="136"/>
        <end position="156"/>
    </location>
</feature>
<keyword evidence="1" id="KW-0812">Transmembrane</keyword>
<evidence type="ECO:0000313" key="2">
    <source>
        <dbReference type="EMBL" id="EFA82620.1"/>
    </source>
</evidence>
<dbReference type="PANTHER" id="PTHR15948:SF0">
    <property type="entry name" value="GOLGI PH REGULATOR A-RELATED"/>
    <property type="match status" value="1"/>
</dbReference>
<proteinExistence type="predicted"/>
<feature type="transmembrane region" description="Helical" evidence="1">
    <location>
        <begin position="60"/>
        <end position="82"/>
    </location>
</feature>
<dbReference type="PANTHER" id="PTHR15948">
    <property type="entry name" value="G-PROTEIN COUPLED RECEPTOR 89-RELATED"/>
    <property type="match status" value="1"/>
</dbReference>
<sequence length="196" mass="22348">MSLTTTTATTATTTTTISIGEVNISSGIENIVVDIGSNGTTVGYLSMIKSSALVNSFINYAYNTSVFSLSFIAFFIFGWIYFLKILFRDYEVKLVTVQLSFSMMFALSCTMFELIIFEIMDIMDRDWRYMCWEFDLIVMLIDLILILPYYQFYLIFSSNGSKLRTHILSSLSLCGDERAEHRVRPTLRNGSGQSYL</sequence>
<evidence type="ECO:0000313" key="3">
    <source>
        <dbReference type="Proteomes" id="UP000001396"/>
    </source>
</evidence>
<keyword evidence="1" id="KW-0472">Membrane</keyword>